<dbReference type="SUPFAM" id="SSF117074">
    <property type="entry name" value="Hypothetical protein PA1324"/>
    <property type="match status" value="1"/>
</dbReference>
<dbReference type="Proteomes" id="UP000502677">
    <property type="component" value="Chromosome"/>
</dbReference>
<sequence>MPDISLTISTYSTGTAPFTPGDDSPGNDSGESNDIVRVNDTVTYRVEYAVADTTADNLTWSVTFPKGMEITQVPGYCQGPGSQIAPATAGTPNLPLTANSVNELSEQTLTCNLGTKTAATDFVFVTAKVLNLAHQGQELTIPAASITADGLTAPVPADDPLPTVKASAKLMWDLSKNGISQYENSGYAWGAYAQSCPWDSSIACMSTIYPLYISAPAGGKGAMPAIGDITLVDDLSPESMYPGLSAAQYAAMNADLDKYGTRIGTNTSGLAGGPGSKINGGSYTAENSVRDSGNLSISQPGPGKPATINISAADMTLRTFPSKTSSDGSALPANVAYAVALNVRVYTPVSTIQDFGVDTGNSWSLTTRNVYSNLSMSGFDVTDHETSADQPGPKSSVYPDLNWNDYRTTSVKIEVPGTFGKSFAAVPGASGNISPYDFSGVNYLYEGPPGGAIAGSGNITVSGDQDVVSILQIGGSNMALPADVSVVACDAWDNTRIHLRAADYPASVEGKGQQLPSGGDPVWISSYNNVKDVAGFIRNAKDKSETPGLKVQYSALPGSANAGSECGDAQGPWYDSPEMVPGNDPDLAGQGIYTAVGRVRAHLVLDKTQGATLGQFSNVQAYLSIGMRVADTGIAVGDIIPNWAANKRVNFARLSMAQVLADSGTWTRSNYVPGATVTDPNGHSGSPGDRLIYSTAQARIVKQVRKGDSGDFLAMPPQVTGGDLVQYKLSPSLTSGKITQVKENDVWVEDCLPASQTYLESTPVPTTVVNGSTPSDAKRAACAAGETYIRWTYPKHTINDPIDPILLSAEVSPTAKDGVYQNTVVVWADGDASKLAQRSANAQVQISNIAGVKLEKVSLTPITQVNRPEAATRELNRWAIRLTNTMPVATTSAVSNPDVIDVLPDRTRTGSTYNGTFEFVSANATQGGPNVVVLYTNAAAPSANPKNASNAADGLTVWCDAPVGGAVVSGVGACPTSLSEVTAVRVQRPGDYLAGEVIEVEVSLVGIDNRAGDKYVNKVMAAATGLDNAVGPLNRPEVVVASTLGDRVWWDLNRNGAQDDFNGVPEPGAKGITVRVHGVDDLGNPVDVTAVTDASGKYTLAGLRASDSNGYTVTFVRPDGTEFTTKQTEGVTPELNSKADTTTGDSDPVLLGINESNPNIDAGLLPNGGLQINKLLAGTGVKPFAANESLTFDVACTFGSESVLQQQVTLEAHAKASVTSDVLGPLPAFSECKVTETDAGVADAAAVPVSVSVPWDSETQRSGVVTASLTNYYSAGTLTLSKKLKGDTEAVNHFSKAVFSVLVTCQVEEKTSDGEALAAQVYSGTVKIKGGQTKMLVQDDGKPQYLPLGAKCFGNEVDNGGADSVSVSATTSKPVVVTSGSPEQMQQLQITVVNTFKCNAKSCPKSGGVDTTGSGVGLMPGLALTGSQLWGYGLLAAALIALGILLSGSRLLRRRRDA</sequence>
<gene>
    <name evidence="8" type="ORF">G7068_14635</name>
</gene>
<feature type="region of interest" description="Disordered" evidence="4">
    <location>
        <begin position="10"/>
        <end position="34"/>
    </location>
</feature>
<dbReference type="Pfam" id="PF19407">
    <property type="entry name" value="DUF5979"/>
    <property type="match status" value="2"/>
</dbReference>
<keyword evidence="9" id="KW-1185">Reference proteome</keyword>
<dbReference type="Gene3D" id="2.60.40.10">
    <property type="entry name" value="Immunoglobulins"/>
    <property type="match status" value="1"/>
</dbReference>
<feature type="domain" description="DUF5979" evidence="7">
    <location>
        <begin position="1278"/>
        <end position="1396"/>
    </location>
</feature>
<dbReference type="Pfam" id="PF17210">
    <property type="entry name" value="SdrD_B"/>
    <property type="match status" value="1"/>
</dbReference>
<keyword evidence="5" id="KW-1133">Transmembrane helix</keyword>
<dbReference type="InterPro" id="IPR046022">
    <property type="entry name" value="DUF5979"/>
</dbReference>
<dbReference type="InterPro" id="IPR033764">
    <property type="entry name" value="Sdr_B"/>
</dbReference>
<evidence type="ECO:0000256" key="5">
    <source>
        <dbReference type="SAM" id="Phobius"/>
    </source>
</evidence>
<feature type="compositionally biased region" description="Polar residues" evidence="4">
    <location>
        <begin position="279"/>
        <end position="299"/>
    </location>
</feature>
<keyword evidence="5" id="KW-0472">Membrane</keyword>
<dbReference type="EMBL" id="CP049863">
    <property type="protein sequence ID" value="QIK64301.1"/>
    <property type="molecule type" value="Genomic_DNA"/>
</dbReference>
<accession>A0A6G7XIV3</accession>
<protein>
    <submittedName>
        <fullName evidence="8">Uncharacterized protein</fullName>
    </submittedName>
</protein>
<evidence type="ECO:0000259" key="6">
    <source>
        <dbReference type="Pfam" id="PF17210"/>
    </source>
</evidence>
<dbReference type="KEGG" id="lvi:G7068_14635"/>
<keyword evidence="3" id="KW-0732">Signal</keyword>
<dbReference type="InterPro" id="IPR013783">
    <property type="entry name" value="Ig-like_fold"/>
</dbReference>
<name>A0A6G7XIV3_9MICO</name>
<feature type="domain" description="DUF5979" evidence="7">
    <location>
        <begin position="1170"/>
        <end position="1273"/>
    </location>
</feature>
<evidence type="ECO:0000256" key="1">
    <source>
        <dbReference type="ARBA" id="ARBA00004613"/>
    </source>
</evidence>
<evidence type="ECO:0000313" key="8">
    <source>
        <dbReference type="EMBL" id="QIK64301.1"/>
    </source>
</evidence>
<evidence type="ECO:0000313" key="9">
    <source>
        <dbReference type="Proteomes" id="UP000502677"/>
    </source>
</evidence>
<proteinExistence type="predicted"/>
<keyword evidence="5" id="KW-0812">Transmembrane</keyword>
<keyword evidence="2" id="KW-0964">Secreted</keyword>
<reference evidence="8 9" key="1">
    <citation type="submission" date="2020-03" db="EMBL/GenBank/DDBJ databases">
        <title>Leucobacter sp. nov., isolated from beetles.</title>
        <authorList>
            <person name="Hyun D.-W."/>
            <person name="Bae J.-W."/>
        </authorList>
    </citation>
    <scope>NUCLEOTIDE SEQUENCE [LARGE SCALE GENOMIC DNA]</scope>
    <source>
        <strain evidence="8 9">HDW9C</strain>
    </source>
</reference>
<evidence type="ECO:0000256" key="2">
    <source>
        <dbReference type="ARBA" id="ARBA00022525"/>
    </source>
</evidence>
<dbReference type="GO" id="GO:0005975">
    <property type="term" value="P:carbohydrate metabolic process"/>
    <property type="evidence" value="ECO:0007669"/>
    <property type="project" value="UniProtKB-ARBA"/>
</dbReference>
<feature type="domain" description="SD-repeat containing protein B" evidence="6">
    <location>
        <begin position="1043"/>
        <end position="1164"/>
    </location>
</feature>
<dbReference type="GO" id="GO:0005576">
    <property type="term" value="C:extracellular region"/>
    <property type="evidence" value="ECO:0007669"/>
    <property type="project" value="UniProtKB-SubCell"/>
</dbReference>
<feature type="transmembrane region" description="Helical" evidence="5">
    <location>
        <begin position="1429"/>
        <end position="1452"/>
    </location>
</feature>
<evidence type="ECO:0000259" key="7">
    <source>
        <dbReference type="Pfam" id="PF19407"/>
    </source>
</evidence>
<dbReference type="RefSeq" id="WP_166292634.1">
    <property type="nucleotide sequence ID" value="NZ_CP049863.1"/>
</dbReference>
<evidence type="ECO:0000256" key="4">
    <source>
        <dbReference type="SAM" id="MobiDB-lite"/>
    </source>
</evidence>
<evidence type="ECO:0000256" key="3">
    <source>
        <dbReference type="ARBA" id="ARBA00022729"/>
    </source>
</evidence>
<organism evidence="8 9">
    <name type="scientific">Leucobacter viscericola</name>
    <dbReference type="NCBI Taxonomy" id="2714935"/>
    <lineage>
        <taxon>Bacteria</taxon>
        <taxon>Bacillati</taxon>
        <taxon>Actinomycetota</taxon>
        <taxon>Actinomycetes</taxon>
        <taxon>Micrococcales</taxon>
        <taxon>Microbacteriaceae</taxon>
        <taxon>Leucobacter</taxon>
    </lineage>
</organism>
<feature type="region of interest" description="Disordered" evidence="4">
    <location>
        <begin position="275"/>
        <end position="308"/>
    </location>
</feature>
<comment type="subcellular location">
    <subcellularLocation>
        <location evidence="1">Secreted</location>
    </subcellularLocation>
</comment>